<protein>
    <submittedName>
        <fullName evidence="1">Uncharacterized protein</fullName>
    </submittedName>
</protein>
<evidence type="ECO:0000313" key="2">
    <source>
        <dbReference type="Proteomes" id="UP000270230"/>
    </source>
</evidence>
<sequence>MAQQDAPTTFFDLPQEVRDIIYTNWPKTAWIDVTQSYPCNTQTLNREHDKSVLQPNISRVSRRMRQESLAIFYGKNKFLIDLRGWKHPAYPDTWTALTIVTKWLTAIGDENAAGLHENPKIAMKLRPFDDEPKLAKNMPSGYSMEVAHAFAGQGMRAMLDEIESRRTGTGAGGCLTAADVVDICRSVERIRPFPCTRRSLGYRRAVLVSGDPVMWPTATAHLKKCHVCGDQGVDRAKS</sequence>
<name>A0A3M7CTD1_HORWE</name>
<evidence type="ECO:0000313" key="1">
    <source>
        <dbReference type="EMBL" id="RMY54946.1"/>
    </source>
</evidence>
<comment type="caution">
    <text evidence="1">The sequence shown here is derived from an EMBL/GenBank/DDBJ whole genome shotgun (WGS) entry which is preliminary data.</text>
</comment>
<dbReference type="AlphaFoldDB" id="A0A3M7CTD1"/>
<accession>A0A3M7CTD1</accession>
<dbReference type="EMBL" id="QWIN01000271">
    <property type="protein sequence ID" value="RMY54946.1"/>
    <property type="molecule type" value="Genomic_DNA"/>
</dbReference>
<organism evidence="1 2">
    <name type="scientific">Hortaea werneckii</name>
    <name type="common">Black yeast</name>
    <name type="synonym">Cladosporium werneckii</name>
    <dbReference type="NCBI Taxonomy" id="91943"/>
    <lineage>
        <taxon>Eukaryota</taxon>
        <taxon>Fungi</taxon>
        <taxon>Dikarya</taxon>
        <taxon>Ascomycota</taxon>
        <taxon>Pezizomycotina</taxon>
        <taxon>Dothideomycetes</taxon>
        <taxon>Dothideomycetidae</taxon>
        <taxon>Mycosphaerellales</taxon>
        <taxon>Teratosphaeriaceae</taxon>
        <taxon>Hortaea</taxon>
    </lineage>
</organism>
<reference evidence="1 2" key="1">
    <citation type="journal article" date="2018" name="BMC Genomics">
        <title>Genomic evidence for intraspecific hybridization in a clonal and extremely halotolerant yeast.</title>
        <authorList>
            <person name="Gostincar C."/>
            <person name="Stajich J.E."/>
            <person name="Zupancic J."/>
            <person name="Zalar P."/>
            <person name="Gunde-Cimerman N."/>
        </authorList>
    </citation>
    <scope>NUCLEOTIDE SEQUENCE [LARGE SCALE GENOMIC DNA]</scope>
    <source>
        <strain evidence="1 2">EXF-151</strain>
    </source>
</reference>
<proteinExistence type="predicted"/>
<dbReference type="OrthoDB" id="4217619at2759"/>
<gene>
    <name evidence="1" type="ORF">D0865_04439</name>
</gene>
<dbReference type="Proteomes" id="UP000270230">
    <property type="component" value="Unassembled WGS sequence"/>
</dbReference>